<protein>
    <submittedName>
        <fullName evidence="3">Pilus assembly protein</fullName>
    </submittedName>
</protein>
<evidence type="ECO:0000313" key="4">
    <source>
        <dbReference type="Proteomes" id="UP000317078"/>
    </source>
</evidence>
<evidence type="ECO:0000259" key="2">
    <source>
        <dbReference type="Pfam" id="PF07811"/>
    </source>
</evidence>
<dbReference type="InterPro" id="IPR012495">
    <property type="entry name" value="TadE-like_dom"/>
</dbReference>
<feature type="domain" description="TadE-like" evidence="2">
    <location>
        <begin position="15"/>
        <end position="56"/>
    </location>
</feature>
<evidence type="ECO:0000256" key="1">
    <source>
        <dbReference type="SAM" id="Phobius"/>
    </source>
</evidence>
<dbReference type="AlphaFoldDB" id="A0A502GCQ4"/>
<keyword evidence="1" id="KW-0472">Membrane</keyword>
<organism evidence="3 4">
    <name type="scientific">Muricoccus nepalensis</name>
    <dbReference type="NCBI Taxonomy" id="1854500"/>
    <lineage>
        <taxon>Bacteria</taxon>
        <taxon>Pseudomonadati</taxon>
        <taxon>Pseudomonadota</taxon>
        <taxon>Alphaproteobacteria</taxon>
        <taxon>Acetobacterales</taxon>
        <taxon>Roseomonadaceae</taxon>
        <taxon>Muricoccus</taxon>
    </lineage>
</organism>
<proteinExistence type="predicted"/>
<keyword evidence="4" id="KW-1185">Reference proteome</keyword>
<feature type="transmembrane region" description="Helical" evidence="1">
    <location>
        <begin position="21"/>
        <end position="42"/>
    </location>
</feature>
<comment type="caution">
    <text evidence="3">The sequence shown here is derived from an EMBL/GenBank/DDBJ whole genome shotgun (WGS) entry which is preliminary data.</text>
</comment>
<dbReference type="EMBL" id="RCZP01000003">
    <property type="protein sequence ID" value="TPG59869.1"/>
    <property type="molecule type" value="Genomic_DNA"/>
</dbReference>
<sequence length="196" mass="20781">MNPSERTLPCLGRRGVAAVEFAIMLPFLLTLTLATVDFVSLLRDNLRIERVAGEVATLVSQYETLRAGGAANDFTDIFDVAAKIADPLTVTASGGTVIVSGLAETGTGPTVLWQQSRGLPGNLSAFGAAGGRVTFPAAVPDPVLAPGQGAVVVEVFLQRQPWTLPLLQEWLPASYARLWSFAVQRPRLVGILRVTA</sequence>
<dbReference type="OrthoDB" id="7266452at2"/>
<accession>A0A502GCQ4</accession>
<name>A0A502GCQ4_9PROT</name>
<keyword evidence="1" id="KW-1133">Transmembrane helix</keyword>
<evidence type="ECO:0000313" key="3">
    <source>
        <dbReference type="EMBL" id="TPG59869.1"/>
    </source>
</evidence>
<keyword evidence="1" id="KW-0812">Transmembrane</keyword>
<reference evidence="3 4" key="1">
    <citation type="journal article" date="2019" name="Environ. Microbiol.">
        <title>Species interactions and distinct microbial communities in high Arctic permafrost affected cryosols are associated with the CH4 and CO2 gas fluxes.</title>
        <authorList>
            <person name="Altshuler I."/>
            <person name="Hamel J."/>
            <person name="Turney S."/>
            <person name="Magnuson E."/>
            <person name="Levesque R."/>
            <person name="Greer C."/>
            <person name="Whyte L.G."/>
        </authorList>
    </citation>
    <scope>NUCLEOTIDE SEQUENCE [LARGE SCALE GENOMIC DNA]</scope>
    <source>
        <strain evidence="3 4">S9.3B</strain>
    </source>
</reference>
<dbReference type="Pfam" id="PF07811">
    <property type="entry name" value="TadE"/>
    <property type="match status" value="1"/>
</dbReference>
<dbReference type="RefSeq" id="WP_140881859.1">
    <property type="nucleotide sequence ID" value="NZ_RCZP01000003.1"/>
</dbReference>
<gene>
    <name evidence="3" type="ORF">EAH89_05910</name>
</gene>
<dbReference type="Proteomes" id="UP000317078">
    <property type="component" value="Unassembled WGS sequence"/>
</dbReference>